<dbReference type="PANTHER" id="PTHR21708">
    <property type="entry name" value="PROBABLE 2-DEHYDROPANTOATE 2-REDUCTASE"/>
    <property type="match status" value="1"/>
</dbReference>
<evidence type="ECO:0000256" key="3">
    <source>
        <dbReference type="ARBA" id="ARBA00023002"/>
    </source>
</evidence>
<sequence>MTNFAVIGPGAVGSVIALELLKAGLDVKLFGRQEQQVVVKQTKLNVTSLVVNQQKFDYIFIAIKVTKNHEITEALRKMTHHHTIIIVCQNGMGQLTDFNMAAAFQAAVYISGQKKGDVVTHFRDQTLILPDYPAMHDLKKHLSQSTIEIVISEGQRTILWYKMLVNLGINTVTALSKNTTAIMELENIQQLVRNLLHEGVQIANADGENFSEATIDEIMEIYKGYPADMGTSMYYDALNDRKLEYDFIQGQFHQIARENHIDTPVLDICCTLLTAYQYKK</sequence>
<reference evidence="8 9" key="1">
    <citation type="submission" date="2019-01" db="EMBL/GenBank/DDBJ databases">
        <title>Draft genome sequences of the type strains of six Macrococcus species.</title>
        <authorList>
            <person name="Mazhar S."/>
            <person name="Altermann E."/>
            <person name="Hill C."/>
            <person name="Mcauliffe O."/>
        </authorList>
    </citation>
    <scope>NUCLEOTIDE SEQUENCE [LARGE SCALE GENOMIC DNA]</scope>
    <source>
        <strain evidence="8 9">CCM4809</strain>
    </source>
</reference>
<dbReference type="Pfam" id="PF08546">
    <property type="entry name" value="ApbA_C"/>
    <property type="match status" value="1"/>
</dbReference>
<dbReference type="GO" id="GO:0005737">
    <property type="term" value="C:cytoplasm"/>
    <property type="evidence" value="ECO:0007669"/>
    <property type="project" value="TreeGrafter"/>
</dbReference>
<feature type="domain" description="Ketopantoate reductase C-terminal" evidence="7">
    <location>
        <begin position="157"/>
        <end position="277"/>
    </location>
</feature>
<dbReference type="SUPFAM" id="SSF51735">
    <property type="entry name" value="NAD(P)-binding Rossmann-fold domains"/>
    <property type="match status" value="1"/>
</dbReference>
<dbReference type="NCBIfam" id="TIGR00745">
    <property type="entry name" value="apbA_panE"/>
    <property type="match status" value="1"/>
</dbReference>
<dbReference type="InterPro" id="IPR013332">
    <property type="entry name" value="KPR_N"/>
</dbReference>
<dbReference type="PANTHER" id="PTHR21708:SF26">
    <property type="entry name" value="2-DEHYDROPANTOATE 2-REDUCTASE"/>
    <property type="match status" value="1"/>
</dbReference>
<dbReference type="UniPathway" id="UPA00028">
    <property type="reaction ID" value="UER00004"/>
</dbReference>
<keyword evidence="3 5" id="KW-0560">Oxidoreductase</keyword>
<dbReference type="GO" id="GO:0004616">
    <property type="term" value="F:phosphogluconate dehydrogenase (decarboxylating) activity"/>
    <property type="evidence" value="ECO:0007669"/>
    <property type="project" value="UniProtKB-EC"/>
</dbReference>
<evidence type="ECO:0000256" key="4">
    <source>
        <dbReference type="ARBA" id="ARBA00048640"/>
    </source>
</evidence>
<protein>
    <recommendedName>
        <fullName evidence="5">2-dehydropantoate 2-reductase</fullName>
        <ecNumber evidence="5">1.1.1.169</ecNumber>
    </recommendedName>
    <alternativeName>
        <fullName evidence="5">Ketopantoate reductase</fullName>
    </alternativeName>
</protein>
<keyword evidence="5" id="KW-0566">Pantothenate biosynthesis</keyword>
<dbReference type="Pfam" id="PF02558">
    <property type="entry name" value="ApbA"/>
    <property type="match status" value="1"/>
</dbReference>
<dbReference type="RefSeq" id="WP_133429192.1">
    <property type="nucleotide sequence ID" value="NZ_BMCC01000001.1"/>
</dbReference>
<comment type="caution">
    <text evidence="8">The sequence shown here is derived from an EMBL/GenBank/DDBJ whole genome shotgun (WGS) entry which is preliminary data.</text>
</comment>
<name>A0A4R6BMN4_9STAP</name>
<dbReference type="OrthoDB" id="9793586at2"/>
<evidence type="ECO:0000256" key="5">
    <source>
        <dbReference type="RuleBase" id="RU362068"/>
    </source>
</evidence>
<feature type="domain" description="Ketopantoate reductase N-terminal" evidence="6">
    <location>
        <begin position="5"/>
        <end position="126"/>
    </location>
</feature>
<dbReference type="NCBIfam" id="NF009542">
    <property type="entry name" value="PRK12921.1-4"/>
    <property type="match status" value="1"/>
</dbReference>
<comment type="function">
    <text evidence="5">Catalyzes the NADPH-dependent reduction of ketopantoate into pantoic acid.</text>
</comment>
<evidence type="ECO:0000259" key="7">
    <source>
        <dbReference type="Pfam" id="PF08546"/>
    </source>
</evidence>
<gene>
    <name evidence="8" type="ORF">ERX37_03190</name>
</gene>
<dbReference type="AlphaFoldDB" id="A0A4R6BMN4"/>
<comment type="pathway">
    <text evidence="5">Cofactor biosynthesis; (R)-pantothenate biosynthesis; (R)-pantoate from 3-methyl-2-oxobutanoate: step 2/2.</text>
</comment>
<dbReference type="EMBL" id="SCWE01000001">
    <property type="protein sequence ID" value="TDM03104.1"/>
    <property type="molecule type" value="Genomic_DNA"/>
</dbReference>
<dbReference type="Proteomes" id="UP000295328">
    <property type="component" value="Unassembled WGS sequence"/>
</dbReference>
<proteinExistence type="inferred from homology"/>
<dbReference type="InterPro" id="IPR008927">
    <property type="entry name" value="6-PGluconate_DH-like_C_sf"/>
</dbReference>
<dbReference type="SUPFAM" id="SSF48179">
    <property type="entry name" value="6-phosphogluconate dehydrogenase C-terminal domain-like"/>
    <property type="match status" value="1"/>
</dbReference>
<dbReference type="Gene3D" id="1.10.1040.10">
    <property type="entry name" value="N-(1-d-carboxylethyl)-l-norvaline Dehydrogenase, domain 2"/>
    <property type="match status" value="1"/>
</dbReference>
<dbReference type="GO" id="GO:0015940">
    <property type="term" value="P:pantothenate biosynthetic process"/>
    <property type="evidence" value="ECO:0007669"/>
    <property type="project" value="UniProtKB-UniPathway"/>
</dbReference>
<dbReference type="GO" id="GO:0008677">
    <property type="term" value="F:2-dehydropantoate 2-reductase activity"/>
    <property type="evidence" value="ECO:0007669"/>
    <property type="project" value="UniProtKB-EC"/>
</dbReference>
<keyword evidence="2 5" id="KW-0521">NADP</keyword>
<comment type="similarity">
    <text evidence="1 5">Belongs to the ketopantoate reductase family.</text>
</comment>
<keyword evidence="9" id="KW-1185">Reference proteome</keyword>
<dbReference type="InterPro" id="IPR051402">
    <property type="entry name" value="KPR-Related"/>
</dbReference>
<dbReference type="EC" id="1.1.1.169" evidence="5"/>
<dbReference type="InterPro" id="IPR013328">
    <property type="entry name" value="6PGD_dom2"/>
</dbReference>
<accession>A0A4R6BMN4</accession>
<evidence type="ECO:0000313" key="8">
    <source>
        <dbReference type="EMBL" id="TDM03104.1"/>
    </source>
</evidence>
<dbReference type="InterPro" id="IPR036291">
    <property type="entry name" value="NAD(P)-bd_dom_sf"/>
</dbReference>
<comment type="catalytic activity">
    <reaction evidence="4">
        <text>6-phospho-D-gluconate + NADP(+) = D-ribulose 5-phosphate + CO2 + NADPH</text>
        <dbReference type="Rhea" id="RHEA:10116"/>
        <dbReference type="ChEBI" id="CHEBI:16526"/>
        <dbReference type="ChEBI" id="CHEBI:57783"/>
        <dbReference type="ChEBI" id="CHEBI:58121"/>
        <dbReference type="ChEBI" id="CHEBI:58349"/>
        <dbReference type="ChEBI" id="CHEBI:58759"/>
        <dbReference type="EC" id="1.1.1.44"/>
    </reaction>
</comment>
<dbReference type="InterPro" id="IPR013752">
    <property type="entry name" value="KPA_reductase"/>
</dbReference>
<evidence type="ECO:0000256" key="2">
    <source>
        <dbReference type="ARBA" id="ARBA00022857"/>
    </source>
</evidence>
<evidence type="ECO:0000313" key="9">
    <source>
        <dbReference type="Proteomes" id="UP000295328"/>
    </source>
</evidence>
<comment type="catalytic activity">
    <reaction evidence="5">
        <text>(R)-pantoate + NADP(+) = 2-dehydropantoate + NADPH + H(+)</text>
        <dbReference type="Rhea" id="RHEA:16233"/>
        <dbReference type="ChEBI" id="CHEBI:11561"/>
        <dbReference type="ChEBI" id="CHEBI:15378"/>
        <dbReference type="ChEBI" id="CHEBI:15980"/>
        <dbReference type="ChEBI" id="CHEBI:57783"/>
        <dbReference type="ChEBI" id="CHEBI:58349"/>
        <dbReference type="EC" id="1.1.1.169"/>
    </reaction>
</comment>
<evidence type="ECO:0000256" key="1">
    <source>
        <dbReference type="ARBA" id="ARBA00007870"/>
    </source>
</evidence>
<organism evidence="8 9">
    <name type="scientific">Macrococcus hajekii</name>
    <dbReference type="NCBI Taxonomy" id="198482"/>
    <lineage>
        <taxon>Bacteria</taxon>
        <taxon>Bacillati</taxon>
        <taxon>Bacillota</taxon>
        <taxon>Bacilli</taxon>
        <taxon>Bacillales</taxon>
        <taxon>Staphylococcaceae</taxon>
        <taxon>Macrococcus</taxon>
    </lineage>
</organism>
<dbReference type="InterPro" id="IPR003710">
    <property type="entry name" value="ApbA"/>
</dbReference>
<dbReference type="Gene3D" id="3.40.50.720">
    <property type="entry name" value="NAD(P)-binding Rossmann-like Domain"/>
    <property type="match status" value="1"/>
</dbReference>
<evidence type="ECO:0000259" key="6">
    <source>
        <dbReference type="Pfam" id="PF02558"/>
    </source>
</evidence>